<feature type="transmembrane region" description="Helical" evidence="1">
    <location>
        <begin position="6"/>
        <end position="29"/>
    </location>
</feature>
<keyword evidence="1" id="KW-1133">Transmembrane helix</keyword>
<evidence type="ECO:0000313" key="3">
    <source>
        <dbReference type="Proteomes" id="UP000462014"/>
    </source>
</evidence>
<evidence type="ECO:0000256" key="1">
    <source>
        <dbReference type="SAM" id="Phobius"/>
    </source>
</evidence>
<comment type="caution">
    <text evidence="2">The sequence shown here is derived from an EMBL/GenBank/DDBJ whole genome shotgun (WGS) entry which is preliminary data.</text>
</comment>
<keyword evidence="1" id="KW-0472">Membrane</keyword>
<sequence>MQSTGTIISAIIVGLSAIVAIWTIIALYLKVRNSKNITFTKKDNGEKITISQNYNKEDSRRLMEFMK</sequence>
<name>A0A7K1SXY4_9SPHI</name>
<gene>
    <name evidence="2" type="ORF">GO621_11675</name>
</gene>
<protein>
    <submittedName>
        <fullName evidence="2">Uncharacterized protein</fullName>
    </submittedName>
</protein>
<reference evidence="2 3" key="1">
    <citation type="submission" date="2019-12" db="EMBL/GenBank/DDBJ databases">
        <title>Mucilaginibacter sp. HMF7410 genome sequencing and assembly.</title>
        <authorList>
            <person name="Kang H."/>
            <person name="Cha I."/>
            <person name="Kim H."/>
            <person name="Joh K."/>
        </authorList>
    </citation>
    <scope>NUCLEOTIDE SEQUENCE [LARGE SCALE GENOMIC DNA]</scope>
    <source>
        <strain evidence="2 3">HMF7410</strain>
    </source>
</reference>
<proteinExistence type="predicted"/>
<accession>A0A7K1SXY4</accession>
<keyword evidence="1" id="KW-0812">Transmembrane</keyword>
<dbReference type="AlphaFoldDB" id="A0A7K1SXY4"/>
<keyword evidence="3" id="KW-1185">Reference proteome</keyword>
<dbReference type="EMBL" id="WPIK01000009">
    <property type="protein sequence ID" value="MVN22191.1"/>
    <property type="molecule type" value="Genomic_DNA"/>
</dbReference>
<dbReference type="RefSeq" id="WP_157567191.1">
    <property type="nucleotide sequence ID" value="NZ_WPIK01000009.1"/>
</dbReference>
<dbReference type="Proteomes" id="UP000462014">
    <property type="component" value="Unassembled WGS sequence"/>
</dbReference>
<organism evidence="2 3">
    <name type="scientific">Mucilaginibacter arboris</name>
    <dbReference type="NCBI Taxonomy" id="2682090"/>
    <lineage>
        <taxon>Bacteria</taxon>
        <taxon>Pseudomonadati</taxon>
        <taxon>Bacteroidota</taxon>
        <taxon>Sphingobacteriia</taxon>
        <taxon>Sphingobacteriales</taxon>
        <taxon>Sphingobacteriaceae</taxon>
        <taxon>Mucilaginibacter</taxon>
    </lineage>
</organism>
<evidence type="ECO:0000313" key="2">
    <source>
        <dbReference type="EMBL" id="MVN22191.1"/>
    </source>
</evidence>